<accession>A0A937R5Y9</accession>
<dbReference type="InterPro" id="IPR036390">
    <property type="entry name" value="WH_DNA-bd_sf"/>
</dbReference>
<keyword evidence="6" id="KW-1185">Reference proteome</keyword>
<keyword evidence="2" id="KW-0805">Transcription regulation</keyword>
<protein>
    <submittedName>
        <fullName evidence="5">BlaI/MecI/CopY family transcriptional regulator</fullName>
    </submittedName>
</protein>
<evidence type="ECO:0000256" key="4">
    <source>
        <dbReference type="ARBA" id="ARBA00023163"/>
    </source>
</evidence>
<dbReference type="InterPro" id="IPR036388">
    <property type="entry name" value="WH-like_DNA-bd_sf"/>
</dbReference>
<dbReference type="Proteomes" id="UP000604475">
    <property type="component" value="Unassembled WGS sequence"/>
</dbReference>
<organism evidence="5 6">
    <name type="scientific">Frankia nepalensis</name>
    <dbReference type="NCBI Taxonomy" id="1836974"/>
    <lineage>
        <taxon>Bacteria</taxon>
        <taxon>Bacillati</taxon>
        <taxon>Actinomycetota</taxon>
        <taxon>Actinomycetes</taxon>
        <taxon>Frankiales</taxon>
        <taxon>Frankiaceae</taxon>
        <taxon>Frankia</taxon>
    </lineage>
</organism>
<dbReference type="AlphaFoldDB" id="A0A937R5Y9"/>
<dbReference type="GO" id="GO:0003677">
    <property type="term" value="F:DNA binding"/>
    <property type="evidence" value="ECO:0007669"/>
    <property type="project" value="UniProtKB-KW"/>
</dbReference>
<dbReference type="PIRSF" id="PIRSF019455">
    <property type="entry name" value="CopR_AtkY"/>
    <property type="match status" value="1"/>
</dbReference>
<evidence type="ECO:0000256" key="2">
    <source>
        <dbReference type="ARBA" id="ARBA00023015"/>
    </source>
</evidence>
<gene>
    <name evidence="5" type="ORF">I7412_01455</name>
</gene>
<evidence type="ECO:0000313" key="6">
    <source>
        <dbReference type="Proteomes" id="UP000604475"/>
    </source>
</evidence>
<dbReference type="GO" id="GO:0045892">
    <property type="term" value="P:negative regulation of DNA-templated transcription"/>
    <property type="evidence" value="ECO:0007669"/>
    <property type="project" value="InterPro"/>
</dbReference>
<comment type="caution">
    <text evidence="5">The sequence shown here is derived from an EMBL/GenBank/DDBJ whole genome shotgun (WGS) entry which is preliminary data.</text>
</comment>
<comment type="similarity">
    <text evidence="1">Belongs to the BlaI transcriptional regulatory family.</text>
</comment>
<keyword evidence="3" id="KW-0238">DNA-binding</keyword>
<sequence>MELFGDLEAEVMDRMWARVEPATVRDVLEGLRQVRPLAYTTVMTVMDRLFQKGWLTRERVGRGYVYATTLSRSEYTARQLSEVLSSTDNRGMALLHFVRSMDPAEVEALSDALRWRAQEKGAD</sequence>
<proteinExistence type="inferred from homology"/>
<dbReference type="SUPFAM" id="SSF46785">
    <property type="entry name" value="Winged helix' DNA-binding domain"/>
    <property type="match status" value="1"/>
</dbReference>
<dbReference type="RefSeq" id="WP_203008548.1">
    <property type="nucleotide sequence ID" value="NZ_JADWYV010000590.1"/>
</dbReference>
<dbReference type="InterPro" id="IPR005650">
    <property type="entry name" value="BlaI_family"/>
</dbReference>
<name>A0A937R5Y9_9ACTN</name>
<evidence type="ECO:0000313" key="5">
    <source>
        <dbReference type="EMBL" id="MBL7625866.1"/>
    </source>
</evidence>
<reference evidence="5" key="1">
    <citation type="submission" date="2020-12" db="EMBL/GenBank/DDBJ databases">
        <title>Genomic characterization of non-nitrogen-fixing Frankia strains.</title>
        <authorList>
            <person name="Carlos-Shanley C."/>
            <person name="Guerra T."/>
            <person name="Hahn D."/>
        </authorList>
    </citation>
    <scope>NUCLEOTIDE SEQUENCE</scope>
    <source>
        <strain evidence="5">CN6</strain>
    </source>
</reference>
<evidence type="ECO:0000256" key="3">
    <source>
        <dbReference type="ARBA" id="ARBA00023125"/>
    </source>
</evidence>
<evidence type="ECO:0000256" key="1">
    <source>
        <dbReference type="ARBA" id="ARBA00011046"/>
    </source>
</evidence>
<dbReference type="EMBL" id="JAEACQ010000109">
    <property type="protein sequence ID" value="MBL7625866.1"/>
    <property type="molecule type" value="Genomic_DNA"/>
</dbReference>
<dbReference type="Gene3D" id="6.10.140.850">
    <property type="match status" value="1"/>
</dbReference>
<keyword evidence="4" id="KW-0804">Transcription</keyword>
<dbReference type="Gene3D" id="1.10.10.10">
    <property type="entry name" value="Winged helix-like DNA-binding domain superfamily/Winged helix DNA-binding domain"/>
    <property type="match status" value="1"/>
</dbReference>
<dbReference type="Pfam" id="PF03965">
    <property type="entry name" value="Penicillinase_R"/>
    <property type="match status" value="1"/>
</dbReference>